<dbReference type="AlphaFoldDB" id="A0A1I6IAX1"/>
<evidence type="ECO:0008006" key="3">
    <source>
        <dbReference type="Google" id="ProtNLM"/>
    </source>
</evidence>
<name>A0A1I6IAX1_9FIRM</name>
<evidence type="ECO:0000313" key="1">
    <source>
        <dbReference type="EMBL" id="SFR63897.1"/>
    </source>
</evidence>
<protein>
    <recommendedName>
        <fullName evidence="3">DUF4280 domain-containing protein</fullName>
    </recommendedName>
</protein>
<dbReference type="Proteomes" id="UP000199659">
    <property type="component" value="Unassembled WGS sequence"/>
</dbReference>
<dbReference type="EMBL" id="FOYZ01000002">
    <property type="protein sequence ID" value="SFR63897.1"/>
    <property type="molecule type" value="Genomic_DNA"/>
</dbReference>
<gene>
    <name evidence="1" type="ORF">SAMN05661086_00640</name>
</gene>
<reference evidence="1 2" key="1">
    <citation type="submission" date="2016-10" db="EMBL/GenBank/DDBJ databases">
        <authorList>
            <person name="de Groot N.N."/>
        </authorList>
    </citation>
    <scope>NUCLEOTIDE SEQUENCE [LARGE SCALE GENOMIC DNA]</scope>
    <source>
        <strain evidence="1 2">743A</strain>
    </source>
</reference>
<accession>A0A1I6IAX1</accession>
<evidence type="ECO:0000313" key="2">
    <source>
        <dbReference type="Proteomes" id="UP000199659"/>
    </source>
</evidence>
<organism evidence="1 2">
    <name type="scientific">Anaeromicropila populeti</name>
    <dbReference type="NCBI Taxonomy" id="37658"/>
    <lineage>
        <taxon>Bacteria</taxon>
        <taxon>Bacillati</taxon>
        <taxon>Bacillota</taxon>
        <taxon>Clostridia</taxon>
        <taxon>Lachnospirales</taxon>
        <taxon>Lachnospiraceae</taxon>
        <taxon>Anaeromicropila</taxon>
    </lineage>
</organism>
<sequence>MGKEEYVVMGARLECALGATPSVLMVPVTKGFTIKNKIVATQVDMVPLMNVMPFGVCKISSPPLPCIPTPVGPWMKPHSKVTACNIPVLTTSSCLMCARGGKISIKSSGQ</sequence>
<dbReference type="Pfam" id="PF14107">
    <property type="entry name" value="DUF4280"/>
    <property type="match status" value="1"/>
</dbReference>
<keyword evidence="2" id="KW-1185">Reference proteome</keyword>
<proteinExistence type="predicted"/>
<dbReference type="InterPro" id="IPR025460">
    <property type="entry name" value="DUF4280"/>
</dbReference>
<dbReference type="RefSeq" id="WP_177214523.1">
    <property type="nucleotide sequence ID" value="NZ_FOYZ01000002.1"/>
</dbReference>
<dbReference type="STRING" id="37658.SAMN05661086_00640"/>